<keyword evidence="4" id="KW-0695">RNA-directed DNA polymerase</keyword>
<sequence length="483" mass="55602">MLVGSYQDLVVLDDDLHLETHHNARKQAIKGFVHGLKIRSLLEFLSTDLPTTYKAPMEKTYTWIEAKEVVTNGALVEYKEGFDRPMGNTSWGNSRNRNKIKSPKDILATKKAVKAFSPPPRMTARGKNRDMSKQNDPKRKFAEQEVHSMGEITFPLVINKAPSTDLVVIKVLVLKRQVGFFVQPLVGKNNHAKYGYRSIHYSRNHKFSTSNGVGMVYLSYSVERVEDTYKKVKESSLEPSKEVEELTEVGILREVKYQTWVPNLVMVKKSDRGWRMCVDFTDINKACPKDGYPLLEIDWKKIPFGLKNVGATYQRLVDKAFSKQIKRILEAYVDDMVIKSRSEEDLLLDIQEIFDQLRAINMKLNSKKFAAFEDPEGHIEPKWEASSLEQIFVEVGRQADEAFKRMKELIETLPTLIAPIKGKVLFMYITAFEERINAVLLDEREKSQIPIYFVSRVLQGDKLNYPELEKLILALVHAARRLR</sequence>
<feature type="domain" description="Reverse transcriptase/retrotransposon-derived protein RNase H-like" evidence="3">
    <location>
        <begin position="398"/>
        <end position="483"/>
    </location>
</feature>
<evidence type="ECO:0000259" key="2">
    <source>
        <dbReference type="Pfam" id="PF00078"/>
    </source>
</evidence>
<feature type="region of interest" description="Disordered" evidence="1">
    <location>
        <begin position="117"/>
        <end position="137"/>
    </location>
</feature>
<dbReference type="InterPro" id="IPR000477">
    <property type="entry name" value="RT_dom"/>
</dbReference>
<dbReference type="Proteomes" id="UP001151760">
    <property type="component" value="Unassembled WGS sequence"/>
</dbReference>
<dbReference type="InterPro" id="IPR043128">
    <property type="entry name" value="Rev_trsase/Diguanyl_cyclase"/>
</dbReference>
<reference evidence="4" key="1">
    <citation type="journal article" date="2022" name="Int. J. Mol. Sci.">
        <title>Draft Genome of Tanacetum Coccineum: Genomic Comparison of Closely Related Tanacetum-Family Plants.</title>
        <authorList>
            <person name="Yamashiro T."/>
            <person name="Shiraishi A."/>
            <person name="Nakayama K."/>
            <person name="Satake H."/>
        </authorList>
    </citation>
    <scope>NUCLEOTIDE SEQUENCE</scope>
</reference>
<dbReference type="InterPro" id="IPR053134">
    <property type="entry name" value="RNA-dir_DNA_polymerase"/>
</dbReference>
<feature type="compositionally biased region" description="Basic and acidic residues" evidence="1">
    <location>
        <begin position="127"/>
        <end position="137"/>
    </location>
</feature>
<dbReference type="PANTHER" id="PTHR24559:SF444">
    <property type="entry name" value="REVERSE TRANSCRIPTASE DOMAIN-CONTAINING PROTEIN"/>
    <property type="match status" value="1"/>
</dbReference>
<dbReference type="Gene3D" id="3.30.70.270">
    <property type="match status" value="1"/>
</dbReference>
<dbReference type="GO" id="GO:0003964">
    <property type="term" value="F:RNA-directed DNA polymerase activity"/>
    <property type="evidence" value="ECO:0007669"/>
    <property type="project" value="UniProtKB-KW"/>
</dbReference>
<dbReference type="InterPro" id="IPR043502">
    <property type="entry name" value="DNA/RNA_pol_sf"/>
</dbReference>
<feature type="domain" description="Reverse transcriptase" evidence="2">
    <location>
        <begin position="299"/>
        <end position="372"/>
    </location>
</feature>
<evidence type="ECO:0000256" key="1">
    <source>
        <dbReference type="SAM" id="MobiDB-lite"/>
    </source>
</evidence>
<name>A0ABQ5J042_9ASTR</name>
<gene>
    <name evidence="4" type="ORF">Tco_1122288</name>
</gene>
<keyword evidence="4" id="KW-0808">Transferase</keyword>
<dbReference type="Pfam" id="PF17919">
    <property type="entry name" value="RT_RNaseH_2"/>
    <property type="match status" value="1"/>
</dbReference>
<evidence type="ECO:0000259" key="3">
    <source>
        <dbReference type="Pfam" id="PF17919"/>
    </source>
</evidence>
<dbReference type="PANTHER" id="PTHR24559">
    <property type="entry name" value="TRANSPOSON TY3-I GAG-POL POLYPROTEIN"/>
    <property type="match status" value="1"/>
</dbReference>
<keyword evidence="5" id="KW-1185">Reference proteome</keyword>
<protein>
    <submittedName>
        <fullName evidence="4">Reverse transcriptase domain-containing protein</fullName>
    </submittedName>
</protein>
<dbReference type="SUPFAM" id="SSF56672">
    <property type="entry name" value="DNA/RNA polymerases"/>
    <property type="match status" value="1"/>
</dbReference>
<dbReference type="EMBL" id="BQNB010021384">
    <property type="protein sequence ID" value="GJU05858.1"/>
    <property type="molecule type" value="Genomic_DNA"/>
</dbReference>
<organism evidence="4 5">
    <name type="scientific">Tanacetum coccineum</name>
    <dbReference type="NCBI Taxonomy" id="301880"/>
    <lineage>
        <taxon>Eukaryota</taxon>
        <taxon>Viridiplantae</taxon>
        <taxon>Streptophyta</taxon>
        <taxon>Embryophyta</taxon>
        <taxon>Tracheophyta</taxon>
        <taxon>Spermatophyta</taxon>
        <taxon>Magnoliopsida</taxon>
        <taxon>eudicotyledons</taxon>
        <taxon>Gunneridae</taxon>
        <taxon>Pentapetalae</taxon>
        <taxon>asterids</taxon>
        <taxon>campanulids</taxon>
        <taxon>Asterales</taxon>
        <taxon>Asteraceae</taxon>
        <taxon>Asteroideae</taxon>
        <taxon>Anthemideae</taxon>
        <taxon>Anthemidinae</taxon>
        <taxon>Tanacetum</taxon>
    </lineage>
</organism>
<comment type="caution">
    <text evidence="4">The sequence shown here is derived from an EMBL/GenBank/DDBJ whole genome shotgun (WGS) entry which is preliminary data.</text>
</comment>
<dbReference type="CDD" id="cd01647">
    <property type="entry name" value="RT_LTR"/>
    <property type="match status" value="1"/>
</dbReference>
<evidence type="ECO:0000313" key="4">
    <source>
        <dbReference type="EMBL" id="GJU05858.1"/>
    </source>
</evidence>
<evidence type="ECO:0000313" key="5">
    <source>
        <dbReference type="Proteomes" id="UP001151760"/>
    </source>
</evidence>
<proteinExistence type="predicted"/>
<keyword evidence="4" id="KW-0548">Nucleotidyltransferase</keyword>
<dbReference type="Pfam" id="PF00078">
    <property type="entry name" value="RVT_1"/>
    <property type="match status" value="1"/>
</dbReference>
<accession>A0ABQ5J042</accession>
<dbReference type="InterPro" id="IPR041577">
    <property type="entry name" value="RT_RNaseH_2"/>
</dbReference>
<dbReference type="Gene3D" id="3.10.10.10">
    <property type="entry name" value="HIV Type 1 Reverse Transcriptase, subunit A, domain 1"/>
    <property type="match status" value="2"/>
</dbReference>
<reference evidence="4" key="2">
    <citation type="submission" date="2022-01" db="EMBL/GenBank/DDBJ databases">
        <authorList>
            <person name="Yamashiro T."/>
            <person name="Shiraishi A."/>
            <person name="Satake H."/>
            <person name="Nakayama K."/>
        </authorList>
    </citation>
    <scope>NUCLEOTIDE SEQUENCE</scope>
</reference>